<dbReference type="PANTHER" id="PTHR24559:SF447">
    <property type="entry name" value="RNA-DIRECTED DNA POLYMERASE HOMOLOG"/>
    <property type="match status" value="1"/>
</dbReference>
<feature type="compositionally biased region" description="Basic and acidic residues" evidence="1">
    <location>
        <begin position="188"/>
        <end position="203"/>
    </location>
</feature>
<sequence>MPNLDTSETLVLPATEIGSQSYLAGDNTLSQAMLTVLERVVGPYSRSRGRGSVTEQLWSNGVELFRGVTRVALTVVEYWLDATERIMNNIDCTPEQKLNGAMRRISGGCQTRRGKYLDASYVDARRHEFMNLTQSDKSVVEYEAEFLRLTCYARGMVAYEYKKCVHFKDDFRDNLRAKIAKEVKCVERQNKDRERGKNNRDSKPSSSVQRPKKWVRPDGTEDDKEIVVIYERRDYLSNVISALVAEKLVQKGCEVYLAITVREFLDVFPEELPGLPLNREVKFGIELLTGTALRVKDGDVHKMTFRTHYGHYEFLVMPFGLTNAPTAFIDLMNQVFQSYMDQFIVVFIDDILVYFKTEDGHDKHLRVVLQILREKQL</sequence>
<dbReference type="RefSeq" id="XP_016673252.1">
    <property type="nucleotide sequence ID" value="XM_016817763.1"/>
</dbReference>
<dbReference type="GeneID" id="107892706"/>
<dbReference type="PaxDb" id="3635-A0A1U8I4X4"/>
<evidence type="ECO:0000313" key="4">
    <source>
        <dbReference type="RefSeq" id="XP_016673252.1"/>
    </source>
</evidence>
<evidence type="ECO:0000259" key="2">
    <source>
        <dbReference type="Pfam" id="PF00078"/>
    </source>
</evidence>
<feature type="region of interest" description="Disordered" evidence="1">
    <location>
        <begin position="188"/>
        <end position="217"/>
    </location>
</feature>
<dbReference type="InterPro" id="IPR053134">
    <property type="entry name" value="RNA-dir_DNA_polymerase"/>
</dbReference>
<reference evidence="4" key="2">
    <citation type="submission" date="2025-08" db="UniProtKB">
        <authorList>
            <consortium name="RefSeq"/>
        </authorList>
    </citation>
    <scope>IDENTIFICATION</scope>
</reference>
<proteinExistence type="predicted"/>
<accession>A0A1U8I4X4</accession>
<dbReference type="InterPro" id="IPR043128">
    <property type="entry name" value="Rev_trsase/Diguanyl_cyclase"/>
</dbReference>
<evidence type="ECO:0000313" key="3">
    <source>
        <dbReference type="Proteomes" id="UP000818029"/>
    </source>
</evidence>
<gene>
    <name evidence="4" type="primary">LOC107892706</name>
</gene>
<dbReference type="InterPro" id="IPR000477">
    <property type="entry name" value="RT_dom"/>
</dbReference>
<dbReference type="SUPFAM" id="SSF56672">
    <property type="entry name" value="DNA/RNA polymerases"/>
    <property type="match status" value="1"/>
</dbReference>
<dbReference type="AlphaFoldDB" id="A0A1U8I4X4"/>
<dbReference type="STRING" id="3635.A0A1U8I4X4"/>
<dbReference type="OrthoDB" id="2272416at2759"/>
<dbReference type="CDD" id="cd01647">
    <property type="entry name" value="RT_LTR"/>
    <property type="match status" value="1"/>
</dbReference>
<protein>
    <recommendedName>
        <fullName evidence="2">Reverse transcriptase domain-containing protein</fullName>
    </recommendedName>
</protein>
<dbReference type="Gene3D" id="3.30.70.270">
    <property type="match status" value="1"/>
</dbReference>
<feature type="domain" description="Reverse transcriptase" evidence="2">
    <location>
        <begin position="302"/>
        <end position="376"/>
    </location>
</feature>
<dbReference type="KEGG" id="ghi:107892706"/>
<name>A0A1U8I4X4_GOSHI</name>
<dbReference type="Proteomes" id="UP000818029">
    <property type="component" value="Chromosome D09"/>
</dbReference>
<dbReference type="Gene3D" id="3.10.10.10">
    <property type="entry name" value="HIV Type 1 Reverse Transcriptase, subunit A, domain 1"/>
    <property type="match status" value="1"/>
</dbReference>
<dbReference type="PANTHER" id="PTHR24559">
    <property type="entry name" value="TRANSPOSON TY3-I GAG-POL POLYPROTEIN"/>
    <property type="match status" value="1"/>
</dbReference>
<dbReference type="Pfam" id="PF00078">
    <property type="entry name" value="RVT_1"/>
    <property type="match status" value="1"/>
</dbReference>
<organism evidence="3 4">
    <name type="scientific">Gossypium hirsutum</name>
    <name type="common">Upland cotton</name>
    <name type="synonym">Gossypium mexicanum</name>
    <dbReference type="NCBI Taxonomy" id="3635"/>
    <lineage>
        <taxon>Eukaryota</taxon>
        <taxon>Viridiplantae</taxon>
        <taxon>Streptophyta</taxon>
        <taxon>Embryophyta</taxon>
        <taxon>Tracheophyta</taxon>
        <taxon>Spermatophyta</taxon>
        <taxon>Magnoliopsida</taxon>
        <taxon>eudicotyledons</taxon>
        <taxon>Gunneridae</taxon>
        <taxon>Pentapetalae</taxon>
        <taxon>rosids</taxon>
        <taxon>malvids</taxon>
        <taxon>Malvales</taxon>
        <taxon>Malvaceae</taxon>
        <taxon>Malvoideae</taxon>
        <taxon>Gossypium</taxon>
    </lineage>
</organism>
<evidence type="ECO:0000256" key="1">
    <source>
        <dbReference type="SAM" id="MobiDB-lite"/>
    </source>
</evidence>
<dbReference type="InterPro" id="IPR043502">
    <property type="entry name" value="DNA/RNA_pol_sf"/>
</dbReference>
<reference evidence="3" key="1">
    <citation type="journal article" date="2020" name="Nat. Genet.">
        <title>Genomic diversifications of five Gossypium allopolyploid species and their impact on cotton improvement.</title>
        <authorList>
            <person name="Chen Z.J."/>
            <person name="Sreedasyam A."/>
            <person name="Ando A."/>
            <person name="Song Q."/>
            <person name="De Santiago L.M."/>
            <person name="Hulse-Kemp A.M."/>
            <person name="Ding M."/>
            <person name="Ye W."/>
            <person name="Kirkbride R.C."/>
            <person name="Jenkins J."/>
            <person name="Plott C."/>
            <person name="Lovell J."/>
            <person name="Lin Y.M."/>
            <person name="Vaughn R."/>
            <person name="Liu B."/>
            <person name="Simpson S."/>
            <person name="Scheffler B.E."/>
            <person name="Wen L."/>
            <person name="Saski C.A."/>
            <person name="Grover C.E."/>
            <person name="Hu G."/>
            <person name="Conover J.L."/>
            <person name="Carlson J.W."/>
            <person name="Shu S."/>
            <person name="Boston L.B."/>
            <person name="Williams M."/>
            <person name="Peterson D.G."/>
            <person name="McGee K."/>
            <person name="Jones D.C."/>
            <person name="Wendel J.F."/>
            <person name="Stelly D.M."/>
            <person name="Grimwood J."/>
            <person name="Schmutz J."/>
        </authorList>
    </citation>
    <scope>NUCLEOTIDE SEQUENCE [LARGE SCALE GENOMIC DNA]</scope>
    <source>
        <strain evidence="3">cv. TM-1</strain>
    </source>
</reference>
<keyword evidence="3" id="KW-1185">Reference proteome</keyword>